<proteinExistence type="predicted"/>
<dbReference type="PATRIC" id="fig|1184267.3.peg.120"/>
<gene>
    <name evidence="1" type="ORF">A11Q_118</name>
</gene>
<name>M4V573_9BACT</name>
<dbReference type="PANTHER" id="PTHR30348">
    <property type="entry name" value="UNCHARACTERIZED PROTEIN YECE"/>
    <property type="match status" value="1"/>
</dbReference>
<dbReference type="STRING" id="1184267.A11Q_118"/>
<dbReference type="Proteomes" id="UP000012040">
    <property type="component" value="Chromosome"/>
</dbReference>
<organism evidence="1 2">
    <name type="scientific">Pseudobdellovibrio exovorus JSS</name>
    <dbReference type="NCBI Taxonomy" id="1184267"/>
    <lineage>
        <taxon>Bacteria</taxon>
        <taxon>Pseudomonadati</taxon>
        <taxon>Bdellovibrionota</taxon>
        <taxon>Bdellovibrionia</taxon>
        <taxon>Bdellovibrionales</taxon>
        <taxon>Pseudobdellovibrionaceae</taxon>
        <taxon>Pseudobdellovibrio</taxon>
    </lineage>
</organism>
<evidence type="ECO:0008006" key="3">
    <source>
        <dbReference type="Google" id="ProtNLM"/>
    </source>
</evidence>
<dbReference type="AlphaFoldDB" id="M4V573"/>
<evidence type="ECO:0000313" key="2">
    <source>
        <dbReference type="Proteomes" id="UP000012040"/>
    </source>
</evidence>
<accession>M4V573</accession>
<reference evidence="1 2" key="1">
    <citation type="journal article" date="2013" name="ISME J.">
        <title>By their genes ye shall know them: genomic signatures of predatory bacteria.</title>
        <authorList>
            <person name="Pasternak Z."/>
            <person name="Pietrokovski S."/>
            <person name="Rotem O."/>
            <person name="Gophna U."/>
            <person name="Lurie-Weinberger M.N."/>
            <person name="Jurkevitch E."/>
        </authorList>
    </citation>
    <scope>NUCLEOTIDE SEQUENCE [LARGE SCALE GENOMIC DNA]</scope>
    <source>
        <strain evidence="1 2">JSS</strain>
    </source>
</reference>
<dbReference type="Gene3D" id="3.20.20.410">
    <property type="entry name" value="Protein of unknown function UPF0759"/>
    <property type="match status" value="1"/>
</dbReference>
<sequence length="299" mass="34905">MEFGKLQDVSHVDWTLPLDSELSLRFVRQQAKVENTATEYRLGTPAWAHKEWVGLIYPPKTSAADYLYHYSRAYGSIELNTSHYRIPSAEQTAKWRSQVPADFLFCSKVFQEISHRRHGLSDRGLLSTWYDYLKTLENNRGPSFIQFPPHFDYNSKALLFQFLKQWPDDFELALELRHPSWLQDRQILPALTEYLQTRRIGLVITDVAGRRDLLHTSISSDFTMIRFIGNDLHPSDTTRMADWAERLKAWSDEGLKRVFFFVHEPDDIKAPQMTQITIQQLREAGAADLDPLNFYTFVT</sequence>
<dbReference type="OrthoDB" id="9780310at2"/>
<dbReference type="KEGG" id="bex:A11Q_118"/>
<dbReference type="eggNOG" id="COG1801">
    <property type="taxonomic scope" value="Bacteria"/>
</dbReference>
<dbReference type="InterPro" id="IPR002763">
    <property type="entry name" value="DUF72"/>
</dbReference>
<dbReference type="Pfam" id="PF01904">
    <property type="entry name" value="DUF72"/>
    <property type="match status" value="1"/>
</dbReference>
<dbReference type="RefSeq" id="WP_015468828.1">
    <property type="nucleotide sequence ID" value="NC_020813.1"/>
</dbReference>
<dbReference type="HOGENOM" id="CLU_046519_2_0_7"/>
<dbReference type="InterPro" id="IPR036520">
    <property type="entry name" value="UPF0759_sf"/>
</dbReference>
<protein>
    <recommendedName>
        <fullName evidence="3">DUF72 domain-containing protein</fullName>
    </recommendedName>
</protein>
<evidence type="ECO:0000313" key="1">
    <source>
        <dbReference type="EMBL" id="AGH94338.1"/>
    </source>
</evidence>
<dbReference type="EMBL" id="CP003537">
    <property type="protein sequence ID" value="AGH94338.1"/>
    <property type="molecule type" value="Genomic_DNA"/>
</dbReference>
<dbReference type="SUPFAM" id="SSF117396">
    <property type="entry name" value="TM1631-like"/>
    <property type="match status" value="1"/>
</dbReference>
<keyword evidence="2" id="KW-1185">Reference proteome</keyword>
<dbReference type="PANTHER" id="PTHR30348:SF9">
    <property type="entry name" value="UPF0759 PROTEIN YECE"/>
    <property type="match status" value="1"/>
</dbReference>